<reference evidence="1 2" key="1">
    <citation type="submission" date="2022-07" db="EMBL/GenBank/DDBJ databases">
        <title>Methylomonas rivi sp. nov., Methylomonas rosea sp. nov., Methylomonas aureus sp. nov. and Methylomonas subterranea sp. nov., four novel methanotrophs isolated from a freshwater creek and the deep terrestrial subsurface.</title>
        <authorList>
            <person name="Abin C."/>
            <person name="Sankaranarayanan K."/>
            <person name="Garner C."/>
            <person name="Sindelar R."/>
            <person name="Kotary K."/>
            <person name="Garner R."/>
            <person name="Barclay S."/>
            <person name="Lawson P."/>
            <person name="Krumholz L."/>
        </authorList>
    </citation>
    <scope>NUCLEOTIDE SEQUENCE [LARGE SCALE GENOMIC DNA]</scope>
    <source>
        <strain evidence="1 2">SURF-1</strain>
    </source>
</reference>
<dbReference type="Proteomes" id="UP001524569">
    <property type="component" value="Unassembled WGS sequence"/>
</dbReference>
<protein>
    <recommendedName>
        <fullName evidence="3">DUF2489 domain-containing protein</fullName>
    </recommendedName>
</protein>
<sequence length="158" mass="17674">MLDTGLLSSLISAGAVLAGAGLQQAFSLLGKRAEQKQAIRKLRREKLEELADLVFRHQVASLATFERFVQCSRTKQCFEPLPIAPDQYALQICSLSLLFFPDLKALADDFLKASVDLQFIYAAGESDQLRPASQRENKARQALQDAMERYAKRLGFHD</sequence>
<accession>A0ABT1UL98</accession>
<name>A0ABT1UL98_9GAMM</name>
<evidence type="ECO:0000313" key="1">
    <source>
        <dbReference type="EMBL" id="MCQ8182196.1"/>
    </source>
</evidence>
<keyword evidence="2" id="KW-1185">Reference proteome</keyword>
<dbReference type="EMBL" id="JANIBM010000017">
    <property type="protein sequence ID" value="MCQ8182196.1"/>
    <property type="molecule type" value="Genomic_DNA"/>
</dbReference>
<evidence type="ECO:0008006" key="3">
    <source>
        <dbReference type="Google" id="ProtNLM"/>
    </source>
</evidence>
<gene>
    <name evidence="1" type="ORF">NP603_13825</name>
</gene>
<dbReference type="RefSeq" id="WP_256611487.1">
    <property type="nucleotide sequence ID" value="NZ_JANIBM010000017.1"/>
</dbReference>
<evidence type="ECO:0000313" key="2">
    <source>
        <dbReference type="Proteomes" id="UP001524569"/>
    </source>
</evidence>
<comment type="caution">
    <text evidence="1">The sequence shown here is derived from an EMBL/GenBank/DDBJ whole genome shotgun (WGS) entry which is preliminary data.</text>
</comment>
<organism evidence="1 2">
    <name type="scientific">Methylomonas aurea</name>
    <dbReference type="NCBI Taxonomy" id="2952224"/>
    <lineage>
        <taxon>Bacteria</taxon>
        <taxon>Pseudomonadati</taxon>
        <taxon>Pseudomonadota</taxon>
        <taxon>Gammaproteobacteria</taxon>
        <taxon>Methylococcales</taxon>
        <taxon>Methylococcaceae</taxon>
        <taxon>Methylomonas</taxon>
    </lineage>
</organism>
<proteinExistence type="predicted"/>